<comment type="similarity">
    <text evidence="2">Belongs to the PA-phosphatase related phosphoesterase family.</text>
</comment>
<dbReference type="GO" id="GO:0005886">
    <property type="term" value="C:plasma membrane"/>
    <property type="evidence" value="ECO:0007669"/>
    <property type="project" value="TreeGrafter"/>
</dbReference>
<reference evidence="8" key="1">
    <citation type="submission" date="2016-11" db="UniProtKB">
        <authorList>
            <consortium name="WormBaseParasite"/>
        </authorList>
    </citation>
    <scope>IDENTIFICATION</scope>
    <source>
        <strain evidence="8">pt0022</strain>
    </source>
</reference>
<feature type="domain" description="Phosphatidic acid phosphatase type 2/haloperoxidase" evidence="7">
    <location>
        <begin position="88"/>
        <end position="236"/>
    </location>
</feature>
<dbReference type="Gene3D" id="1.20.144.10">
    <property type="entry name" value="Phosphatidic acid phosphatase type 2/haloperoxidase"/>
    <property type="match status" value="1"/>
</dbReference>
<comment type="subcellular location">
    <subcellularLocation>
        <location evidence="1">Membrane</location>
        <topology evidence="1">Multi-pass membrane protein</topology>
    </subcellularLocation>
</comment>
<feature type="transmembrane region" description="Helical" evidence="6">
    <location>
        <begin position="157"/>
        <end position="175"/>
    </location>
</feature>
<feature type="transmembrane region" description="Helical" evidence="6">
    <location>
        <begin position="31"/>
        <end position="53"/>
    </location>
</feature>
<evidence type="ECO:0000256" key="5">
    <source>
        <dbReference type="ARBA" id="ARBA00023136"/>
    </source>
</evidence>
<dbReference type="STRING" id="6293.A0A1I8EPD6"/>
<protein>
    <submittedName>
        <fullName evidence="8">AcidPPc domain-containing protein</fullName>
    </submittedName>
</protein>
<dbReference type="AlphaFoldDB" id="A0A1I8EPD6"/>
<dbReference type="PANTHER" id="PTHR10165:SF174">
    <property type="entry name" value="PHOSPHATIDIC ACID PHOSPHATASE TYPE 2_HALOPEROXIDASE DOMAIN-CONTAINING PROTEIN"/>
    <property type="match status" value="1"/>
</dbReference>
<evidence type="ECO:0000259" key="7">
    <source>
        <dbReference type="SMART" id="SM00014"/>
    </source>
</evidence>
<proteinExistence type="inferred from homology"/>
<keyword evidence="5 6" id="KW-0472">Membrane</keyword>
<dbReference type="SMART" id="SM00014">
    <property type="entry name" value="acidPPc"/>
    <property type="match status" value="1"/>
</dbReference>
<evidence type="ECO:0000256" key="3">
    <source>
        <dbReference type="ARBA" id="ARBA00022692"/>
    </source>
</evidence>
<accession>A0A1I8EPD6</accession>
<feature type="transmembrane region" description="Helical" evidence="6">
    <location>
        <begin position="86"/>
        <end position="106"/>
    </location>
</feature>
<evidence type="ECO:0000313" key="8">
    <source>
        <dbReference type="WBParaSite" id="maker-PairedContig_3801-snap-gene-0.8-mRNA-1"/>
    </source>
</evidence>
<evidence type="ECO:0000256" key="2">
    <source>
        <dbReference type="ARBA" id="ARBA00008816"/>
    </source>
</evidence>
<dbReference type="GO" id="GO:0008195">
    <property type="term" value="F:phosphatidate phosphatase activity"/>
    <property type="evidence" value="ECO:0007669"/>
    <property type="project" value="TreeGrafter"/>
</dbReference>
<dbReference type="SUPFAM" id="SSF48317">
    <property type="entry name" value="Acid phosphatase/Vanadium-dependent haloperoxidase"/>
    <property type="match status" value="1"/>
</dbReference>
<keyword evidence="3 6" id="KW-0812">Transmembrane</keyword>
<evidence type="ECO:0000256" key="6">
    <source>
        <dbReference type="SAM" id="Phobius"/>
    </source>
</evidence>
<organism evidence="8">
    <name type="scientific">Wuchereria bancrofti</name>
    <dbReference type="NCBI Taxonomy" id="6293"/>
    <lineage>
        <taxon>Eukaryota</taxon>
        <taxon>Metazoa</taxon>
        <taxon>Ecdysozoa</taxon>
        <taxon>Nematoda</taxon>
        <taxon>Chromadorea</taxon>
        <taxon>Rhabditida</taxon>
        <taxon>Spirurina</taxon>
        <taxon>Spiruromorpha</taxon>
        <taxon>Filarioidea</taxon>
        <taxon>Onchocercidae</taxon>
        <taxon>Wuchereria</taxon>
    </lineage>
</organism>
<keyword evidence="4 6" id="KW-1133">Transmembrane helix</keyword>
<dbReference type="PANTHER" id="PTHR10165">
    <property type="entry name" value="LIPID PHOSPHATE PHOSPHATASE"/>
    <property type="match status" value="1"/>
</dbReference>
<feature type="transmembrane region" description="Helical" evidence="6">
    <location>
        <begin position="215"/>
        <end position="236"/>
    </location>
</feature>
<dbReference type="InterPro" id="IPR043216">
    <property type="entry name" value="PAP-like"/>
</dbReference>
<sequence>MSLRRVTFSGRFAQNESNAEDSRTMIIAKGLFALTVDVGIALSVSFYALNMFVGKFVIPYERGFYCYEVPHISNPFRPNTISTKHLLAVSIASPLFIILLVEAVVLKCAFARLRPHYLSVCQPNWEEINCTDPNAYIESVKCLGTNMHRIRVGRQSFPSGHTSAAVLLFSFFYFYLKGIVDATGNKLLQIIRFAVLIISGTWTVVVMVTRITDYWHYPTDVLGGIVLALSCAYIFIRKTHSSLVIPNALN</sequence>
<feature type="transmembrane region" description="Helical" evidence="6">
    <location>
        <begin position="187"/>
        <end position="208"/>
    </location>
</feature>
<evidence type="ECO:0000256" key="4">
    <source>
        <dbReference type="ARBA" id="ARBA00022989"/>
    </source>
</evidence>
<dbReference type="GO" id="GO:0007165">
    <property type="term" value="P:signal transduction"/>
    <property type="evidence" value="ECO:0007669"/>
    <property type="project" value="TreeGrafter"/>
</dbReference>
<dbReference type="GO" id="GO:0006644">
    <property type="term" value="P:phospholipid metabolic process"/>
    <property type="evidence" value="ECO:0007669"/>
    <property type="project" value="InterPro"/>
</dbReference>
<dbReference type="WBParaSite" id="maker-PairedContig_3801-snap-gene-0.8-mRNA-1">
    <property type="protein sequence ID" value="maker-PairedContig_3801-snap-gene-0.8-mRNA-1"/>
    <property type="gene ID" value="maker-PairedContig_3801-snap-gene-0.8"/>
</dbReference>
<name>A0A1I8EPD6_WUCBA</name>
<dbReference type="InterPro" id="IPR000326">
    <property type="entry name" value="PAP2/HPO"/>
</dbReference>
<dbReference type="InterPro" id="IPR036938">
    <property type="entry name" value="PAP2/HPO_sf"/>
</dbReference>
<evidence type="ECO:0000256" key="1">
    <source>
        <dbReference type="ARBA" id="ARBA00004141"/>
    </source>
</evidence>
<dbReference type="GO" id="GO:0046839">
    <property type="term" value="P:phospholipid dephosphorylation"/>
    <property type="evidence" value="ECO:0007669"/>
    <property type="project" value="TreeGrafter"/>
</dbReference>
<dbReference type="Pfam" id="PF01569">
    <property type="entry name" value="PAP2"/>
    <property type="match status" value="1"/>
</dbReference>